<protein>
    <submittedName>
        <fullName evidence="5">Diphosphomevalonate decarboxylase</fullName>
    </submittedName>
</protein>
<keyword evidence="3" id="KW-0456">Lyase</keyword>
<evidence type="ECO:0000313" key="6">
    <source>
        <dbReference type="Proteomes" id="UP000017840"/>
    </source>
</evidence>
<dbReference type="STRING" id="1324957.K933_08827"/>
<evidence type="ECO:0000256" key="3">
    <source>
        <dbReference type="ARBA" id="ARBA00023239"/>
    </source>
</evidence>
<dbReference type="PANTHER" id="PTHR10977">
    <property type="entry name" value="DIPHOSPHOMEVALONATE DECARBOXYLASE"/>
    <property type="match status" value="1"/>
</dbReference>
<keyword evidence="1" id="KW-0444">Lipid biosynthesis</keyword>
<dbReference type="Gene3D" id="3.30.70.890">
    <property type="entry name" value="GHMP kinase, C-terminal domain"/>
    <property type="match status" value="1"/>
</dbReference>
<proteinExistence type="predicted"/>
<dbReference type="PIRSF" id="PIRSF015950">
    <property type="entry name" value="Mev_P_decrbx"/>
    <property type="match status" value="1"/>
</dbReference>
<dbReference type="EMBL" id="ASGZ01000028">
    <property type="protein sequence ID" value="ESP88551.1"/>
    <property type="molecule type" value="Genomic_DNA"/>
</dbReference>
<dbReference type="SUPFAM" id="SSF54211">
    <property type="entry name" value="Ribosomal protein S5 domain 2-like"/>
    <property type="match status" value="1"/>
</dbReference>
<dbReference type="Gene3D" id="3.30.230.10">
    <property type="match status" value="1"/>
</dbReference>
<dbReference type="InterPro" id="IPR053859">
    <property type="entry name" value="MVD-like_N"/>
</dbReference>
<dbReference type="InterPro" id="IPR020568">
    <property type="entry name" value="Ribosomal_Su5_D2-typ_SF"/>
</dbReference>
<dbReference type="InterPro" id="IPR005935">
    <property type="entry name" value="Mev_decarb"/>
</dbReference>
<dbReference type="PATRIC" id="fig|1324957.4.peg.1793"/>
<dbReference type="RefSeq" id="WP_023394350.1">
    <property type="nucleotide sequence ID" value="NZ_ASGZ01000028.1"/>
</dbReference>
<evidence type="ECO:0000259" key="4">
    <source>
        <dbReference type="Pfam" id="PF22700"/>
    </source>
</evidence>
<keyword evidence="6" id="KW-1185">Reference proteome</keyword>
<dbReference type="OrthoDB" id="275333at2157"/>
<evidence type="ECO:0000256" key="1">
    <source>
        <dbReference type="ARBA" id="ARBA00022516"/>
    </source>
</evidence>
<name>V4GTU9_9EURY</name>
<accession>V4GTU9</accession>
<dbReference type="NCBIfam" id="NF040704">
    <property type="entry name" value="IPP_alt_MvaD"/>
    <property type="match status" value="1"/>
</dbReference>
<evidence type="ECO:0000313" key="5">
    <source>
        <dbReference type="EMBL" id="ESP88551.1"/>
    </source>
</evidence>
<organism evidence="5 6">
    <name type="scientific">Candidatus Halobonum tyrrellensis G22</name>
    <dbReference type="NCBI Taxonomy" id="1324957"/>
    <lineage>
        <taxon>Archaea</taxon>
        <taxon>Methanobacteriati</taxon>
        <taxon>Methanobacteriota</taxon>
        <taxon>Stenosarchaea group</taxon>
        <taxon>Halobacteria</taxon>
        <taxon>Halobacteriales</taxon>
        <taxon>Haloferacaceae</taxon>
        <taxon>Candidatus Halobonum</taxon>
    </lineage>
</organism>
<dbReference type="Proteomes" id="UP000017840">
    <property type="component" value="Unassembled WGS sequence"/>
</dbReference>
<dbReference type="InterPro" id="IPR049864">
    <property type="entry name" value="MvaD-like"/>
</dbReference>
<dbReference type="PANTHER" id="PTHR10977:SF3">
    <property type="entry name" value="DIPHOSPHOMEVALONATE DECARBOXYLASE"/>
    <property type="match status" value="1"/>
</dbReference>
<dbReference type="AlphaFoldDB" id="V4GTU9"/>
<keyword evidence="2" id="KW-0443">Lipid metabolism</keyword>
<gene>
    <name evidence="5" type="ORF">K933_08827</name>
</gene>
<dbReference type="GO" id="GO:0008299">
    <property type="term" value="P:isoprenoid biosynthetic process"/>
    <property type="evidence" value="ECO:0007669"/>
    <property type="project" value="InterPro"/>
</dbReference>
<dbReference type="SUPFAM" id="SSF55060">
    <property type="entry name" value="GHMP Kinase, C-terminal domain"/>
    <property type="match status" value="1"/>
</dbReference>
<dbReference type="eggNOG" id="arCOG02937">
    <property type="taxonomic scope" value="Archaea"/>
</dbReference>
<comment type="caution">
    <text evidence="5">The sequence shown here is derived from an EMBL/GenBank/DDBJ whole genome shotgun (WGS) entry which is preliminary data.</text>
</comment>
<reference evidence="5 6" key="1">
    <citation type="journal article" date="2013" name="Genome Announc.">
        <title>Draft Genome Sequence of 'Candidatus Halobonum tyrrellensis' Strain G22, Isolated from the Hypersaline Waters of Lake Tyrrell, Australia.</title>
        <authorList>
            <person name="Ugalde J.A."/>
            <person name="Narasingarao P."/>
            <person name="Kuo S."/>
            <person name="Podell S."/>
            <person name="Allen E.E."/>
        </authorList>
    </citation>
    <scope>NUCLEOTIDE SEQUENCE [LARGE SCALE GENOMIC DNA]</scope>
    <source>
        <strain evidence="5 6">G22</strain>
    </source>
</reference>
<dbReference type="GO" id="GO:0016831">
    <property type="term" value="F:carboxy-lyase activity"/>
    <property type="evidence" value="ECO:0007669"/>
    <property type="project" value="InterPro"/>
</dbReference>
<dbReference type="InterPro" id="IPR036554">
    <property type="entry name" value="GHMP_kinase_C_sf"/>
</dbReference>
<dbReference type="Pfam" id="PF22700">
    <property type="entry name" value="MVD-like_N"/>
    <property type="match status" value="1"/>
</dbReference>
<feature type="domain" description="Diphosphomevalonate decarboxylase-like N-terminal" evidence="4">
    <location>
        <begin position="7"/>
        <end position="163"/>
    </location>
</feature>
<sequence>MKATATAHPIQGLVKYHGMRDPEMRFPYHDSISVCTAPSRTTTTVEWQPDASAGDDDLTIDGESVEGRGAERVGMVADHVRELADFDHGLRVVSENSFPSNVGFGSSSSGFAALAVALVEAAGLDMSHPEMSAVARRGSSSAARAVTGAYSCLYAGLNDEDCRSERLAVGTADGSAGGAPEGFDPEEDLRVVTALVPAYKETEAAHEEAEASHMFDARLAHVHEQLQRMRDALRDGSFPGIFELAEHDSLSLTATTMTGPAGWVYWQPETLAVFNAVRELREEEDVPVYFSTDTGASVYVNTTADAVDRVERRVAETGVDTEVWEVGGPAEVLAESKALF</sequence>
<evidence type="ECO:0000256" key="2">
    <source>
        <dbReference type="ARBA" id="ARBA00023098"/>
    </source>
</evidence>
<dbReference type="InterPro" id="IPR014721">
    <property type="entry name" value="Ribsml_uS5_D2-typ_fold_subgr"/>
</dbReference>